<feature type="region of interest" description="Disordered" evidence="1">
    <location>
        <begin position="1"/>
        <end position="23"/>
    </location>
</feature>
<dbReference type="Proteomes" id="UP000465240">
    <property type="component" value="Unassembled WGS sequence"/>
</dbReference>
<reference evidence="2 3" key="1">
    <citation type="journal article" date="2019" name="Emerg. Microbes Infect.">
        <title>Comprehensive subspecies identification of 175 nontuberculous mycobacteria species based on 7547 genomic profiles.</title>
        <authorList>
            <person name="Matsumoto Y."/>
            <person name="Kinjo T."/>
            <person name="Motooka D."/>
            <person name="Nabeya D."/>
            <person name="Jung N."/>
            <person name="Uechi K."/>
            <person name="Horii T."/>
            <person name="Iida T."/>
            <person name="Fujita J."/>
            <person name="Nakamura S."/>
        </authorList>
    </citation>
    <scope>NUCLEOTIDE SEQUENCE [LARGE SCALE GENOMIC DNA]</scope>
    <source>
        <strain evidence="2 3">JCM 18565</strain>
    </source>
</reference>
<gene>
    <name evidence="2" type="ORF">MPRG_65400</name>
</gene>
<evidence type="ECO:0000313" key="3">
    <source>
        <dbReference type="Proteomes" id="UP000465240"/>
    </source>
</evidence>
<proteinExistence type="predicted"/>
<comment type="caution">
    <text evidence="2">The sequence shown here is derived from an EMBL/GenBank/DDBJ whole genome shotgun (WGS) entry which is preliminary data.</text>
</comment>
<accession>A0ABQ1CFQ1</accession>
<evidence type="ECO:0000313" key="2">
    <source>
        <dbReference type="EMBL" id="GFG83264.1"/>
    </source>
</evidence>
<sequence length="86" mass="9387">MLAAVSTRRSAWVGGWSPAHPGRGNDEPDYGWLIAYAIDCHDAKTGRCVVIAGPWDSATDDRLQCASPPEDDTSLDGLIDWLRTQM</sequence>
<protein>
    <submittedName>
        <fullName evidence="2">Uncharacterized protein</fullName>
    </submittedName>
</protein>
<dbReference type="EMBL" id="BLKX01000003">
    <property type="protein sequence ID" value="GFG83264.1"/>
    <property type="molecule type" value="Genomic_DNA"/>
</dbReference>
<organism evidence="2 3">
    <name type="scientific">Mycobacterium paragordonae</name>
    <dbReference type="NCBI Taxonomy" id="1389713"/>
    <lineage>
        <taxon>Bacteria</taxon>
        <taxon>Bacillati</taxon>
        <taxon>Actinomycetota</taxon>
        <taxon>Actinomycetes</taxon>
        <taxon>Mycobacteriales</taxon>
        <taxon>Mycobacteriaceae</taxon>
        <taxon>Mycobacterium</taxon>
    </lineage>
</organism>
<name>A0ABQ1CFQ1_9MYCO</name>
<keyword evidence="3" id="KW-1185">Reference proteome</keyword>
<evidence type="ECO:0000256" key="1">
    <source>
        <dbReference type="SAM" id="MobiDB-lite"/>
    </source>
</evidence>